<dbReference type="RefSeq" id="WP_146286832.1">
    <property type="nucleotide sequence ID" value="NZ_BMLP01000003.1"/>
</dbReference>
<feature type="transmembrane region" description="Helical" evidence="1">
    <location>
        <begin position="207"/>
        <end position="224"/>
    </location>
</feature>
<keyword evidence="1" id="KW-0472">Membrane</keyword>
<dbReference type="AlphaFoldDB" id="A0A918DD25"/>
<dbReference type="OrthoDB" id="7595044at2"/>
<name>A0A918DD25_9RHOB</name>
<evidence type="ECO:0000313" key="2">
    <source>
        <dbReference type="EMBL" id="GGO32857.1"/>
    </source>
</evidence>
<feature type="transmembrane region" description="Helical" evidence="1">
    <location>
        <begin position="236"/>
        <end position="264"/>
    </location>
</feature>
<dbReference type="EMBL" id="BMLP01000003">
    <property type="protein sequence ID" value="GGO32857.1"/>
    <property type="molecule type" value="Genomic_DNA"/>
</dbReference>
<feature type="transmembrane region" description="Helical" evidence="1">
    <location>
        <begin position="79"/>
        <end position="98"/>
    </location>
</feature>
<reference evidence="2 3" key="1">
    <citation type="journal article" date="2014" name="Int. J. Syst. Evol. Microbiol.">
        <title>Complete genome sequence of Corynebacterium casei LMG S-19264T (=DSM 44701T), isolated from a smear-ripened cheese.</title>
        <authorList>
            <consortium name="US DOE Joint Genome Institute (JGI-PGF)"/>
            <person name="Walter F."/>
            <person name="Albersmeier A."/>
            <person name="Kalinowski J."/>
            <person name="Ruckert C."/>
        </authorList>
    </citation>
    <scope>NUCLEOTIDE SEQUENCE [LARGE SCALE GENOMIC DNA]</scope>
    <source>
        <strain evidence="2 3">CGMCC 1.7029</strain>
    </source>
</reference>
<evidence type="ECO:0000313" key="3">
    <source>
        <dbReference type="Proteomes" id="UP000598196"/>
    </source>
</evidence>
<proteinExistence type="predicted"/>
<keyword evidence="3" id="KW-1185">Reference proteome</keyword>
<sequence length="467" mass="51098">MAGFVLLIWPAVMLWLFTKFDKQQALILSLVVGYLLLPQLITFYLPGIPGFDKHSIPAIVAAILLASKRHEKTVADPPPMGPIVKVLLAVFIVTPLITDLLNGDVLIEGNTVRPGLTVASGVKEVMGAYIEVLPLLLGYRYLHDYRGAKMLCGYVVLGMLFYSIPMIIEVRLSPQINVWVYGYFQHDFLQTIRYGGYRPIVFLEHPLWVASITSIAFVFSVGLAKTDRSLRAKLTVAYLALLLLICKSAGALLLSMIFAPLIGFANPRRVLMICCIGVTLATAYPVLRSSTFMPLQGIVDLAMSISPERGRSLEFRLMNEEKLLERALEKPMMGWGGSGRSLNVDPYDGDTVNIPDGLWVIFLGVRGLVGYLAAFLLLCAPVFLMYRAASKYRSVESSEFPLLGAMAVAVTMNIIDLIPNATLTPITWLIAGTLLGNAARVYGGHAVTLADGAEKPQPEKPGLVTII</sequence>
<dbReference type="Proteomes" id="UP000598196">
    <property type="component" value="Unassembled WGS sequence"/>
</dbReference>
<accession>A0A918DD25</accession>
<gene>
    <name evidence="2" type="ORF">GCM10010991_21160</name>
</gene>
<feature type="transmembrane region" description="Helical" evidence="1">
    <location>
        <begin position="368"/>
        <end position="388"/>
    </location>
</feature>
<feature type="transmembrane region" description="Helical" evidence="1">
    <location>
        <begin position="151"/>
        <end position="168"/>
    </location>
</feature>
<evidence type="ECO:0000256" key="1">
    <source>
        <dbReference type="SAM" id="Phobius"/>
    </source>
</evidence>
<protein>
    <recommendedName>
        <fullName evidence="4">O-antigen ligase like membrane protein</fullName>
    </recommendedName>
</protein>
<feature type="transmembrane region" description="Helical" evidence="1">
    <location>
        <begin position="25"/>
        <end position="45"/>
    </location>
</feature>
<organism evidence="2 3">
    <name type="scientific">Gemmobacter aquaticus</name>
    <dbReference type="NCBI Taxonomy" id="490185"/>
    <lineage>
        <taxon>Bacteria</taxon>
        <taxon>Pseudomonadati</taxon>
        <taxon>Pseudomonadota</taxon>
        <taxon>Alphaproteobacteria</taxon>
        <taxon>Rhodobacterales</taxon>
        <taxon>Paracoccaceae</taxon>
        <taxon>Gemmobacter</taxon>
    </lineage>
</organism>
<evidence type="ECO:0008006" key="4">
    <source>
        <dbReference type="Google" id="ProtNLM"/>
    </source>
</evidence>
<keyword evidence="1" id="KW-0812">Transmembrane</keyword>
<keyword evidence="1" id="KW-1133">Transmembrane helix</keyword>
<feature type="transmembrane region" description="Helical" evidence="1">
    <location>
        <begin position="270"/>
        <end position="287"/>
    </location>
</feature>
<comment type="caution">
    <text evidence="2">The sequence shown here is derived from an EMBL/GenBank/DDBJ whole genome shotgun (WGS) entry which is preliminary data.</text>
</comment>